<evidence type="ECO:0000256" key="7">
    <source>
        <dbReference type="ARBA" id="ARBA00053401"/>
    </source>
</evidence>
<evidence type="ECO:0000313" key="14">
    <source>
        <dbReference type="Proteomes" id="UP000177029"/>
    </source>
</evidence>
<evidence type="ECO:0000313" key="13">
    <source>
        <dbReference type="EMBL" id="OGM91313.1"/>
    </source>
</evidence>
<dbReference type="Gene3D" id="3.90.20.20">
    <property type="match status" value="1"/>
</dbReference>
<dbReference type="STRING" id="1802555.A2755_02885"/>
<dbReference type="Proteomes" id="UP000177029">
    <property type="component" value="Unassembled WGS sequence"/>
</dbReference>
<organism evidence="13 14">
    <name type="scientific">Candidatus Wolfebacteria bacterium RIFCSPHIGHO2_01_FULL_48_22</name>
    <dbReference type="NCBI Taxonomy" id="1802555"/>
    <lineage>
        <taxon>Bacteria</taxon>
        <taxon>Candidatus Wolfeibacteriota</taxon>
    </lineage>
</organism>
<evidence type="ECO:0000256" key="3">
    <source>
        <dbReference type="ARBA" id="ARBA00011738"/>
    </source>
</evidence>
<evidence type="ECO:0000256" key="9">
    <source>
        <dbReference type="ARBA" id="ARBA00076414"/>
    </source>
</evidence>
<dbReference type="Gene3D" id="2.30.22.10">
    <property type="entry name" value="Head domain of nucleotide exchange factor GrpE"/>
    <property type="match status" value="1"/>
</dbReference>
<proteinExistence type="inferred from homology"/>
<dbReference type="PANTHER" id="PTHR21237:SF23">
    <property type="entry name" value="GRPE PROTEIN HOMOLOG, MITOCHONDRIAL"/>
    <property type="match status" value="1"/>
</dbReference>
<dbReference type="GO" id="GO:0006457">
    <property type="term" value="P:protein folding"/>
    <property type="evidence" value="ECO:0007669"/>
    <property type="project" value="InterPro"/>
</dbReference>
<evidence type="ECO:0000256" key="2">
    <source>
        <dbReference type="ARBA" id="ARBA00009054"/>
    </source>
</evidence>
<keyword evidence="5 10" id="KW-0346">Stress response</keyword>
<evidence type="ECO:0000256" key="8">
    <source>
        <dbReference type="ARBA" id="ARBA00072274"/>
    </source>
</evidence>
<evidence type="ECO:0000256" key="1">
    <source>
        <dbReference type="ARBA" id="ARBA00004496"/>
    </source>
</evidence>
<dbReference type="GO" id="GO:0000774">
    <property type="term" value="F:adenyl-nucleotide exchange factor activity"/>
    <property type="evidence" value="ECO:0007669"/>
    <property type="project" value="InterPro"/>
</dbReference>
<comment type="caution">
    <text evidence="13">The sequence shown here is derived from an EMBL/GenBank/DDBJ whole genome shotgun (WGS) entry which is preliminary data.</text>
</comment>
<dbReference type="PRINTS" id="PR00773">
    <property type="entry name" value="GRPEPROTEIN"/>
</dbReference>
<dbReference type="InterPro" id="IPR000740">
    <property type="entry name" value="GrpE"/>
</dbReference>
<evidence type="ECO:0000256" key="4">
    <source>
        <dbReference type="ARBA" id="ARBA00022490"/>
    </source>
</evidence>
<dbReference type="HAMAP" id="MF_01151">
    <property type="entry name" value="GrpE"/>
    <property type="match status" value="1"/>
</dbReference>
<name>A0A1F8DRQ0_9BACT</name>
<protein>
    <recommendedName>
        <fullName evidence="8 10">Protein GrpE</fullName>
    </recommendedName>
    <alternativeName>
        <fullName evidence="9 10">HSP-70 cofactor</fullName>
    </alternativeName>
</protein>
<evidence type="ECO:0000256" key="12">
    <source>
        <dbReference type="RuleBase" id="RU004478"/>
    </source>
</evidence>
<dbReference type="SUPFAM" id="SSF58014">
    <property type="entry name" value="Coiled-coil domain of nucleotide exchange factor GrpE"/>
    <property type="match status" value="1"/>
</dbReference>
<dbReference type="InterPro" id="IPR009012">
    <property type="entry name" value="GrpE_head"/>
</dbReference>
<comment type="subunit">
    <text evidence="3 10">Homodimer.</text>
</comment>
<evidence type="ECO:0000256" key="5">
    <source>
        <dbReference type="ARBA" id="ARBA00023016"/>
    </source>
</evidence>
<keyword evidence="6 10" id="KW-0143">Chaperone</keyword>
<keyword evidence="4 10" id="KW-0963">Cytoplasm</keyword>
<gene>
    <name evidence="10" type="primary">grpE</name>
    <name evidence="13" type="ORF">A2755_02885</name>
</gene>
<dbReference type="GO" id="GO:0051087">
    <property type="term" value="F:protein-folding chaperone binding"/>
    <property type="evidence" value="ECO:0007669"/>
    <property type="project" value="InterPro"/>
</dbReference>
<dbReference type="PANTHER" id="PTHR21237">
    <property type="entry name" value="GRPE PROTEIN"/>
    <property type="match status" value="1"/>
</dbReference>
<dbReference type="GO" id="GO:0042803">
    <property type="term" value="F:protein homodimerization activity"/>
    <property type="evidence" value="ECO:0007669"/>
    <property type="project" value="InterPro"/>
</dbReference>
<accession>A0A1F8DRQ0</accession>
<dbReference type="PROSITE" id="PS01071">
    <property type="entry name" value="GRPE"/>
    <property type="match status" value="1"/>
</dbReference>
<dbReference type="FunFam" id="2.30.22.10:FF:000001">
    <property type="entry name" value="Protein GrpE"/>
    <property type="match status" value="1"/>
</dbReference>
<dbReference type="Pfam" id="PF01025">
    <property type="entry name" value="GrpE"/>
    <property type="match status" value="1"/>
</dbReference>
<evidence type="ECO:0000256" key="11">
    <source>
        <dbReference type="RuleBase" id="RU000639"/>
    </source>
</evidence>
<comment type="subcellular location">
    <subcellularLocation>
        <location evidence="1 10">Cytoplasm</location>
    </subcellularLocation>
</comment>
<comment type="function">
    <text evidence="7 10 11">Participates actively in the response to hyperosmotic and heat shock by preventing the aggregation of stress-denatured proteins, in association with DnaK and GrpE. It is the nucleotide exchange factor for DnaK and may function as a thermosensor. Unfolded proteins bind initially to DnaJ; upon interaction with the DnaJ-bound protein, DnaK hydrolyzes its bound ATP, resulting in the formation of a stable complex. GrpE releases ADP from DnaK; ATP binding to DnaK triggers the release of the substrate protein, thus completing the reaction cycle. Several rounds of ATP-dependent interactions between DnaJ, DnaK and GrpE are required for fully efficient folding.</text>
</comment>
<dbReference type="CDD" id="cd00446">
    <property type="entry name" value="GrpE"/>
    <property type="match status" value="1"/>
</dbReference>
<reference evidence="13 14" key="1">
    <citation type="journal article" date="2016" name="Nat. Commun.">
        <title>Thousands of microbial genomes shed light on interconnected biogeochemical processes in an aquifer system.</title>
        <authorList>
            <person name="Anantharaman K."/>
            <person name="Brown C.T."/>
            <person name="Hug L.A."/>
            <person name="Sharon I."/>
            <person name="Castelle C.J."/>
            <person name="Probst A.J."/>
            <person name="Thomas B.C."/>
            <person name="Singh A."/>
            <person name="Wilkins M.J."/>
            <person name="Karaoz U."/>
            <person name="Brodie E.L."/>
            <person name="Williams K.H."/>
            <person name="Hubbard S.S."/>
            <person name="Banfield J.F."/>
        </authorList>
    </citation>
    <scope>NUCLEOTIDE SEQUENCE [LARGE SCALE GENOMIC DNA]</scope>
</reference>
<dbReference type="InterPro" id="IPR013805">
    <property type="entry name" value="GrpE_CC"/>
</dbReference>
<dbReference type="GO" id="GO:0005737">
    <property type="term" value="C:cytoplasm"/>
    <property type="evidence" value="ECO:0007669"/>
    <property type="project" value="UniProtKB-SubCell"/>
</dbReference>
<evidence type="ECO:0000256" key="6">
    <source>
        <dbReference type="ARBA" id="ARBA00023186"/>
    </source>
</evidence>
<dbReference type="SUPFAM" id="SSF51064">
    <property type="entry name" value="Head domain of nucleotide exchange factor GrpE"/>
    <property type="match status" value="1"/>
</dbReference>
<dbReference type="GO" id="GO:0051082">
    <property type="term" value="F:unfolded protein binding"/>
    <property type="evidence" value="ECO:0007669"/>
    <property type="project" value="TreeGrafter"/>
</dbReference>
<dbReference type="AlphaFoldDB" id="A0A1F8DRQ0"/>
<dbReference type="EMBL" id="MGIP01000011">
    <property type="protein sequence ID" value="OGM91313.1"/>
    <property type="molecule type" value="Genomic_DNA"/>
</dbReference>
<comment type="similarity">
    <text evidence="2 10 12">Belongs to the GrpE family.</text>
</comment>
<sequence>MEELEKLKKERDEYLDGWKRAKADFSNYKKDELKRVENILKLSNEQLIRDLLPVLDSFDLALESLGEDKKVERGVYLIRSQMEDVLKKYGLERIPVKAQDPFDPSVHEAVASVESNQELGTIVEEVERGYRLGDKVIRAARVKVAK</sequence>
<evidence type="ECO:0000256" key="10">
    <source>
        <dbReference type="HAMAP-Rule" id="MF_01151"/>
    </source>
</evidence>